<protein>
    <submittedName>
        <fullName evidence="9">GDSL esterase/lipase</fullName>
    </submittedName>
</protein>
<evidence type="ECO:0000256" key="1">
    <source>
        <dbReference type="ARBA" id="ARBA00004613"/>
    </source>
</evidence>
<dbReference type="GO" id="GO:0016787">
    <property type="term" value="F:hydrolase activity"/>
    <property type="evidence" value="ECO:0007669"/>
    <property type="project" value="UniProtKB-KW"/>
</dbReference>
<comment type="caution">
    <text evidence="9">The sequence shown here is derived from an EMBL/GenBank/DDBJ whole genome shotgun (WGS) entry which is preliminary data.</text>
</comment>
<reference evidence="9 10" key="1">
    <citation type="journal article" date="2018" name="PLoS Genet.">
        <title>Population sequencing reveals clonal diversity and ancestral inbreeding in the grapevine cultivar Chardonnay.</title>
        <authorList>
            <person name="Roach M.J."/>
            <person name="Johnson D.L."/>
            <person name="Bohlmann J."/>
            <person name="van Vuuren H.J."/>
            <person name="Jones S.J."/>
            <person name="Pretorius I.S."/>
            <person name="Schmidt S.A."/>
            <person name="Borneman A.R."/>
        </authorList>
    </citation>
    <scope>NUCLEOTIDE SEQUENCE [LARGE SCALE GENOMIC DNA]</scope>
    <source>
        <strain evidence="10">cv. Chardonnay</strain>
        <tissue evidence="9">Leaf</tissue>
    </source>
</reference>
<evidence type="ECO:0000256" key="3">
    <source>
        <dbReference type="ARBA" id="ARBA00022525"/>
    </source>
</evidence>
<comment type="similarity">
    <text evidence="2">Belongs to the 'GDSL' lipolytic enzyme family.</text>
</comment>
<comment type="subcellular location">
    <subcellularLocation>
        <location evidence="1">Secreted</location>
    </subcellularLocation>
</comment>
<dbReference type="PANTHER" id="PTHR45650:SF9">
    <property type="entry name" value="SGNH HYDROLASE-TYPE ESTERASE DOMAIN-CONTAINING PROTEIN"/>
    <property type="match status" value="1"/>
</dbReference>
<organism evidence="9 10">
    <name type="scientific">Vitis vinifera</name>
    <name type="common">Grape</name>
    <dbReference type="NCBI Taxonomy" id="29760"/>
    <lineage>
        <taxon>Eukaryota</taxon>
        <taxon>Viridiplantae</taxon>
        <taxon>Streptophyta</taxon>
        <taxon>Embryophyta</taxon>
        <taxon>Tracheophyta</taxon>
        <taxon>Spermatophyta</taxon>
        <taxon>Magnoliopsida</taxon>
        <taxon>eudicotyledons</taxon>
        <taxon>Gunneridae</taxon>
        <taxon>Pentapetalae</taxon>
        <taxon>rosids</taxon>
        <taxon>Vitales</taxon>
        <taxon>Vitaceae</taxon>
        <taxon>Viteae</taxon>
        <taxon>Vitis</taxon>
    </lineage>
</organism>
<gene>
    <name evidence="9" type="primary">VvCHDp000713_12</name>
    <name evidence="9" type="ORF">CK203_040159</name>
</gene>
<evidence type="ECO:0000313" key="10">
    <source>
        <dbReference type="Proteomes" id="UP000288805"/>
    </source>
</evidence>
<dbReference type="EMBL" id="QGNW01000287">
    <property type="protein sequence ID" value="RVW79049.1"/>
    <property type="molecule type" value="Genomic_DNA"/>
</dbReference>
<keyword evidence="5" id="KW-0378">Hydrolase</keyword>
<keyword evidence="6" id="KW-0442">Lipid degradation</keyword>
<name>A0A438H3R5_VITVI</name>
<evidence type="ECO:0000313" key="9">
    <source>
        <dbReference type="EMBL" id="RVW79049.1"/>
    </source>
</evidence>
<dbReference type="Proteomes" id="UP000288805">
    <property type="component" value="Unassembled WGS sequence"/>
</dbReference>
<evidence type="ECO:0000256" key="8">
    <source>
        <dbReference type="SAM" id="SignalP"/>
    </source>
</evidence>
<evidence type="ECO:0000256" key="5">
    <source>
        <dbReference type="ARBA" id="ARBA00022801"/>
    </source>
</evidence>
<keyword evidence="7" id="KW-0443">Lipid metabolism</keyword>
<dbReference type="InterPro" id="IPR036514">
    <property type="entry name" value="SGNH_hydro_sf"/>
</dbReference>
<dbReference type="InterPro" id="IPR051238">
    <property type="entry name" value="GDSL_esterase/lipase"/>
</dbReference>
<keyword evidence="4 8" id="KW-0732">Signal</keyword>
<dbReference type="AlphaFoldDB" id="A0A438H3R5"/>
<proteinExistence type="inferred from homology"/>
<dbReference type="PANTHER" id="PTHR45650">
    <property type="entry name" value="GDSL-LIKE LIPASE/ACYLHYDROLASE-RELATED"/>
    <property type="match status" value="1"/>
</dbReference>
<evidence type="ECO:0000256" key="6">
    <source>
        <dbReference type="ARBA" id="ARBA00022963"/>
    </source>
</evidence>
<evidence type="ECO:0000256" key="4">
    <source>
        <dbReference type="ARBA" id="ARBA00022729"/>
    </source>
</evidence>
<evidence type="ECO:0000256" key="2">
    <source>
        <dbReference type="ARBA" id="ARBA00008668"/>
    </source>
</evidence>
<feature type="signal peptide" evidence="8">
    <location>
        <begin position="1"/>
        <end position="26"/>
    </location>
</feature>
<feature type="chain" id="PRO_5019027927" evidence="8">
    <location>
        <begin position="27"/>
        <end position="116"/>
    </location>
</feature>
<dbReference type="GO" id="GO:0016042">
    <property type="term" value="P:lipid catabolic process"/>
    <property type="evidence" value="ECO:0007669"/>
    <property type="project" value="UniProtKB-KW"/>
</dbReference>
<accession>A0A438H3R5</accession>
<keyword evidence="3" id="KW-0964">Secreted</keyword>
<dbReference type="GO" id="GO:0005576">
    <property type="term" value="C:extracellular region"/>
    <property type="evidence" value="ECO:0007669"/>
    <property type="project" value="UniProtKB-SubCell"/>
</dbReference>
<evidence type="ECO:0000256" key="7">
    <source>
        <dbReference type="ARBA" id="ARBA00023098"/>
    </source>
</evidence>
<dbReference type="Gene3D" id="3.40.50.1110">
    <property type="entry name" value="SGNH hydrolase"/>
    <property type="match status" value="1"/>
</dbReference>
<sequence>MQASLMCPLDNWELLVMLFWEGVVVSLRVSQGCGLWHGMEYLRHTKTLHGATISTGCSGGQSDCLPSIIACQIRTRYVYWDQFHPTEAINVIYARRAYIIQTPSDVHPVDIHAHLY</sequence>